<protein>
    <recommendedName>
        <fullName evidence="3">Retrotransposon gag domain-containing protein</fullName>
    </recommendedName>
</protein>
<dbReference type="Proteomes" id="UP001341281">
    <property type="component" value="Chromosome 02"/>
</dbReference>
<dbReference type="AlphaFoldDB" id="A0AAQ3SV92"/>
<name>A0AAQ3SV92_PASNO</name>
<evidence type="ECO:0000313" key="2">
    <source>
        <dbReference type="Proteomes" id="UP001341281"/>
    </source>
</evidence>
<reference evidence="1 2" key="1">
    <citation type="submission" date="2024-02" db="EMBL/GenBank/DDBJ databases">
        <title>High-quality chromosome-scale genome assembly of Pensacola bahiagrass (Paspalum notatum Flugge var. saurae).</title>
        <authorList>
            <person name="Vega J.M."/>
            <person name="Podio M."/>
            <person name="Orjuela J."/>
            <person name="Siena L.A."/>
            <person name="Pessino S.C."/>
            <person name="Combes M.C."/>
            <person name="Mariac C."/>
            <person name="Albertini E."/>
            <person name="Pupilli F."/>
            <person name="Ortiz J.P.A."/>
            <person name="Leblanc O."/>
        </authorList>
    </citation>
    <scope>NUCLEOTIDE SEQUENCE [LARGE SCALE GENOMIC DNA]</scope>
    <source>
        <strain evidence="1">R1</strain>
        <tissue evidence="1">Leaf</tissue>
    </source>
</reference>
<evidence type="ECO:0000313" key="1">
    <source>
        <dbReference type="EMBL" id="WVZ61403.1"/>
    </source>
</evidence>
<dbReference type="EMBL" id="CP144746">
    <property type="protein sequence ID" value="WVZ61403.1"/>
    <property type="molecule type" value="Genomic_DNA"/>
</dbReference>
<organism evidence="1 2">
    <name type="scientific">Paspalum notatum var. saurae</name>
    <dbReference type="NCBI Taxonomy" id="547442"/>
    <lineage>
        <taxon>Eukaryota</taxon>
        <taxon>Viridiplantae</taxon>
        <taxon>Streptophyta</taxon>
        <taxon>Embryophyta</taxon>
        <taxon>Tracheophyta</taxon>
        <taxon>Spermatophyta</taxon>
        <taxon>Magnoliopsida</taxon>
        <taxon>Liliopsida</taxon>
        <taxon>Poales</taxon>
        <taxon>Poaceae</taxon>
        <taxon>PACMAD clade</taxon>
        <taxon>Panicoideae</taxon>
        <taxon>Andropogonodae</taxon>
        <taxon>Paspaleae</taxon>
        <taxon>Paspalinae</taxon>
        <taxon>Paspalum</taxon>
    </lineage>
</organism>
<proteinExistence type="predicted"/>
<gene>
    <name evidence="1" type="ORF">U9M48_011282</name>
</gene>
<accession>A0AAQ3SV92</accession>
<sequence>MLEPPDRSLTTTNSFPTFDGKEDLIDWLNRCESFFRGHCTLETHKVWLASFYLSGAAAQHWFFMLERDEPLIPWPRFKALNCLGEVARLPFWSSVEDYQERFLALLCHAETLPPPHQLAQHFNADLPERLRVDVELCASANLQ</sequence>
<evidence type="ECO:0008006" key="3">
    <source>
        <dbReference type="Google" id="ProtNLM"/>
    </source>
</evidence>
<keyword evidence="2" id="KW-1185">Reference proteome</keyword>